<evidence type="ECO:0000313" key="7">
    <source>
        <dbReference type="EMBL" id="GIJ43669.1"/>
    </source>
</evidence>
<evidence type="ECO:0000256" key="2">
    <source>
        <dbReference type="ARBA" id="ARBA00022692"/>
    </source>
</evidence>
<feature type="transmembrane region" description="Helical" evidence="5">
    <location>
        <begin position="227"/>
        <end position="247"/>
    </location>
</feature>
<dbReference type="Proteomes" id="UP000619260">
    <property type="component" value="Unassembled WGS sequence"/>
</dbReference>
<dbReference type="GO" id="GO:0016020">
    <property type="term" value="C:membrane"/>
    <property type="evidence" value="ECO:0007669"/>
    <property type="project" value="UniProtKB-SubCell"/>
</dbReference>
<keyword evidence="2 5" id="KW-0812">Transmembrane</keyword>
<protein>
    <recommendedName>
        <fullName evidence="6">ABC-2 type transporter transmembrane domain-containing protein</fullName>
    </recommendedName>
</protein>
<feature type="transmembrane region" description="Helical" evidence="5">
    <location>
        <begin position="144"/>
        <end position="166"/>
    </location>
</feature>
<dbReference type="InterPro" id="IPR013525">
    <property type="entry name" value="ABC2_TM"/>
</dbReference>
<organism evidence="7 8">
    <name type="scientific">Virgisporangium aliadipatigenens</name>
    <dbReference type="NCBI Taxonomy" id="741659"/>
    <lineage>
        <taxon>Bacteria</taxon>
        <taxon>Bacillati</taxon>
        <taxon>Actinomycetota</taxon>
        <taxon>Actinomycetes</taxon>
        <taxon>Micromonosporales</taxon>
        <taxon>Micromonosporaceae</taxon>
        <taxon>Virgisporangium</taxon>
    </lineage>
</organism>
<dbReference type="RefSeq" id="WP_203897226.1">
    <property type="nucleotide sequence ID" value="NZ_BOPF01000002.1"/>
</dbReference>
<evidence type="ECO:0000256" key="1">
    <source>
        <dbReference type="ARBA" id="ARBA00004141"/>
    </source>
</evidence>
<accession>A0A8J3YEI9</accession>
<keyword evidence="4 5" id="KW-0472">Membrane</keyword>
<keyword evidence="3 5" id="KW-1133">Transmembrane helix</keyword>
<feature type="transmembrane region" description="Helical" evidence="5">
    <location>
        <begin position="173"/>
        <end position="190"/>
    </location>
</feature>
<name>A0A8J3YEI9_9ACTN</name>
<evidence type="ECO:0000256" key="5">
    <source>
        <dbReference type="SAM" id="Phobius"/>
    </source>
</evidence>
<evidence type="ECO:0000256" key="4">
    <source>
        <dbReference type="ARBA" id="ARBA00023136"/>
    </source>
</evidence>
<dbReference type="Pfam" id="PF01061">
    <property type="entry name" value="ABC2_membrane"/>
    <property type="match status" value="1"/>
</dbReference>
<comment type="subcellular location">
    <subcellularLocation>
        <location evidence="1">Membrane</location>
        <topology evidence="1">Multi-pass membrane protein</topology>
    </subcellularLocation>
</comment>
<sequence length="261" mass="27079">MSSTDLLGRLRGVGRFALVEFLTMNPPSIVATALLPRAVVQTLFFTVLGGVLSGADGRRFAFVGGLAMSLVAVLIGDVGEVPVADKWAGTFGRLRTGVLHPFVLFVVRCWPYPVTATALTAVTIVCVGPLTGQSGLVLPLLSWLPVYLLMALTSAATVLAAALLALGRRAELLATNAVSFGILLAGGVFLPPGRVPVVDAVGTVLPIRHGLLALRAGLDGRPFAGELAAEALVGAGWLLVAFVVTVVQARRAHRLGIDDFA</sequence>
<dbReference type="EMBL" id="BOPF01000002">
    <property type="protein sequence ID" value="GIJ43669.1"/>
    <property type="molecule type" value="Genomic_DNA"/>
</dbReference>
<reference evidence="7" key="1">
    <citation type="submission" date="2021-01" db="EMBL/GenBank/DDBJ databases">
        <title>Whole genome shotgun sequence of Virgisporangium aliadipatigenens NBRC 105644.</title>
        <authorList>
            <person name="Komaki H."/>
            <person name="Tamura T."/>
        </authorList>
    </citation>
    <scope>NUCLEOTIDE SEQUENCE</scope>
    <source>
        <strain evidence="7">NBRC 105644</strain>
    </source>
</reference>
<gene>
    <name evidence="7" type="ORF">Val02_05550</name>
</gene>
<feature type="transmembrane region" description="Helical" evidence="5">
    <location>
        <begin position="29"/>
        <end position="52"/>
    </location>
</feature>
<proteinExistence type="predicted"/>
<comment type="caution">
    <text evidence="7">The sequence shown here is derived from an EMBL/GenBank/DDBJ whole genome shotgun (WGS) entry which is preliminary data.</text>
</comment>
<evidence type="ECO:0000256" key="3">
    <source>
        <dbReference type="ARBA" id="ARBA00022989"/>
    </source>
</evidence>
<dbReference type="AlphaFoldDB" id="A0A8J3YEI9"/>
<feature type="transmembrane region" description="Helical" evidence="5">
    <location>
        <begin position="59"/>
        <end position="75"/>
    </location>
</feature>
<feature type="domain" description="ABC-2 type transporter transmembrane" evidence="6">
    <location>
        <begin position="38"/>
        <end position="217"/>
    </location>
</feature>
<keyword evidence="8" id="KW-1185">Reference proteome</keyword>
<evidence type="ECO:0000259" key="6">
    <source>
        <dbReference type="Pfam" id="PF01061"/>
    </source>
</evidence>
<dbReference type="GO" id="GO:0140359">
    <property type="term" value="F:ABC-type transporter activity"/>
    <property type="evidence" value="ECO:0007669"/>
    <property type="project" value="InterPro"/>
</dbReference>
<evidence type="ECO:0000313" key="8">
    <source>
        <dbReference type="Proteomes" id="UP000619260"/>
    </source>
</evidence>